<accession>A0A8K0AII8</accession>
<gene>
    <name evidence="4" type="ORF">ANDGO_04775</name>
</gene>
<dbReference type="AlphaFoldDB" id="A0A8K0AII8"/>
<dbReference type="InterPro" id="IPR036388">
    <property type="entry name" value="WH-like_DNA-bd_sf"/>
</dbReference>
<protein>
    <submittedName>
        <fullName evidence="4">40S small subunit ribosomal protein eS19 (RpS19)</fullName>
    </submittedName>
</protein>
<dbReference type="PANTHER" id="PTHR11710:SF0">
    <property type="entry name" value="40S RIBOSOMAL PROTEIN S19"/>
    <property type="match status" value="1"/>
</dbReference>
<dbReference type="SUPFAM" id="SSF46785">
    <property type="entry name" value="Winged helix' DNA-binding domain"/>
    <property type="match status" value="1"/>
</dbReference>
<dbReference type="Proteomes" id="UP000799049">
    <property type="component" value="Unassembled WGS sequence"/>
</dbReference>
<keyword evidence="3" id="KW-0687">Ribonucleoprotein</keyword>
<evidence type="ECO:0000313" key="5">
    <source>
        <dbReference type="Proteomes" id="UP000799049"/>
    </source>
</evidence>
<dbReference type="GO" id="GO:0003735">
    <property type="term" value="F:structural constituent of ribosome"/>
    <property type="evidence" value="ECO:0007669"/>
    <property type="project" value="InterPro"/>
</dbReference>
<dbReference type="GO" id="GO:0006412">
    <property type="term" value="P:translation"/>
    <property type="evidence" value="ECO:0007669"/>
    <property type="project" value="InterPro"/>
</dbReference>
<keyword evidence="2 4" id="KW-0689">Ribosomal protein</keyword>
<comment type="caution">
    <text evidence="4">The sequence shown here is derived from an EMBL/GenBank/DDBJ whole genome shotgun (WGS) entry which is preliminary data.</text>
</comment>
<dbReference type="SMART" id="SM01413">
    <property type="entry name" value="Ribosomal_S19e"/>
    <property type="match status" value="1"/>
</dbReference>
<evidence type="ECO:0000256" key="2">
    <source>
        <dbReference type="ARBA" id="ARBA00022980"/>
    </source>
</evidence>
<dbReference type="PANTHER" id="PTHR11710">
    <property type="entry name" value="40S RIBOSOMAL PROTEIN S19"/>
    <property type="match status" value="1"/>
</dbReference>
<dbReference type="EMBL" id="VRVR01000006">
    <property type="protein sequence ID" value="KAF0852993.1"/>
    <property type="molecule type" value="Genomic_DNA"/>
</dbReference>
<keyword evidence="5" id="KW-1185">Reference proteome</keyword>
<proteinExistence type="inferred from homology"/>
<dbReference type="GO" id="GO:0000028">
    <property type="term" value="P:ribosomal small subunit assembly"/>
    <property type="evidence" value="ECO:0007669"/>
    <property type="project" value="TreeGrafter"/>
</dbReference>
<dbReference type="GO" id="GO:0003723">
    <property type="term" value="F:RNA binding"/>
    <property type="evidence" value="ECO:0007669"/>
    <property type="project" value="TreeGrafter"/>
</dbReference>
<dbReference type="OrthoDB" id="428974at2759"/>
<dbReference type="Pfam" id="PF01090">
    <property type="entry name" value="Ribosomal_S19e"/>
    <property type="match status" value="1"/>
</dbReference>
<sequence length="151" mass="16615">MTDIFSNFEQGSVTVKDVDAQKFIAAYAAHLKKSGKLEVPKWADLVKTATQKQHGPYDADWFFVRCASIARRIYLQPGLGIKSLNAKYGGAEKIGFHPNRFHAASGSVNRAAIHALEKLKVIEKHGVAGRKVSRDGQKDVDRIAVQIAKAQ</sequence>
<dbReference type="GO" id="GO:0022627">
    <property type="term" value="C:cytosolic small ribosomal subunit"/>
    <property type="evidence" value="ECO:0007669"/>
    <property type="project" value="TreeGrafter"/>
</dbReference>
<evidence type="ECO:0000313" key="4">
    <source>
        <dbReference type="EMBL" id="KAF0852993.1"/>
    </source>
</evidence>
<evidence type="ECO:0000256" key="3">
    <source>
        <dbReference type="ARBA" id="ARBA00023274"/>
    </source>
</evidence>
<name>A0A8K0AII8_ANDGO</name>
<dbReference type="InterPro" id="IPR036390">
    <property type="entry name" value="WH_DNA-bd_sf"/>
</dbReference>
<comment type="similarity">
    <text evidence="1">Belongs to the eukaryotic ribosomal protein eS19 family.</text>
</comment>
<evidence type="ECO:0000256" key="1">
    <source>
        <dbReference type="ARBA" id="ARBA00010014"/>
    </source>
</evidence>
<dbReference type="InterPro" id="IPR001266">
    <property type="entry name" value="Ribosomal_eS19"/>
</dbReference>
<dbReference type="FunFam" id="1.10.10.10:FF:000118">
    <property type="entry name" value="40S ribosomal protein S19"/>
    <property type="match status" value="1"/>
</dbReference>
<organism evidence="4 5">
    <name type="scientific">Andalucia godoyi</name>
    <name type="common">Flagellate</name>
    <dbReference type="NCBI Taxonomy" id="505711"/>
    <lineage>
        <taxon>Eukaryota</taxon>
        <taxon>Discoba</taxon>
        <taxon>Jakobida</taxon>
        <taxon>Andalucina</taxon>
        <taxon>Andaluciidae</taxon>
        <taxon>Andalucia</taxon>
    </lineage>
</organism>
<dbReference type="Gene3D" id="1.10.10.10">
    <property type="entry name" value="Winged helix-like DNA-binding domain superfamily/Winged helix DNA-binding domain"/>
    <property type="match status" value="1"/>
</dbReference>
<reference evidence="4" key="1">
    <citation type="submission" date="2019-09" db="EMBL/GenBank/DDBJ databases">
        <title>The Mitochondrial Proteome of the Jakobid, Andalucia godoyi, a Protist With the Most Gene-Rich and Bacteria-Like Mitochondrial Genome.</title>
        <authorList>
            <person name="Gray M.W."/>
            <person name="Burger G."/>
            <person name="Derelle R."/>
            <person name="Klimes V."/>
            <person name="Leger M."/>
            <person name="Sarrasin M."/>
            <person name="Vlcek C."/>
            <person name="Roger A.J."/>
            <person name="Elias M."/>
            <person name="Lang B.F."/>
        </authorList>
    </citation>
    <scope>NUCLEOTIDE SEQUENCE</scope>
    <source>
        <strain evidence="4">And28</strain>
    </source>
</reference>